<dbReference type="GO" id="GO:0050660">
    <property type="term" value="F:flavin adenine dinucleotide binding"/>
    <property type="evidence" value="ECO:0007669"/>
    <property type="project" value="InterPro"/>
</dbReference>
<keyword evidence="3 8" id="KW-0560">Oxidoreductase</keyword>
<dbReference type="Proteomes" id="UP000540412">
    <property type="component" value="Unassembled WGS sequence"/>
</dbReference>
<accession>A0A7W9PDI6</accession>
<dbReference type="GO" id="GO:0009229">
    <property type="term" value="P:thiamine diphosphate biosynthetic process"/>
    <property type="evidence" value="ECO:0007669"/>
    <property type="project" value="UniProtKB-UniPathway"/>
</dbReference>
<feature type="region of interest" description="Disordered" evidence="6">
    <location>
        <begin position="348"/>
        <end position="367"/>
    </location>
</feature>
<keyword evidence="9" id="KW-1185">Reference proteome</keyword>
<dbReference type="PANTHER" id="PTHR13847">
    <property type="entry name" value="SARCOSINE DEHYDROGENASE-RELATED"/>
    <property type="match status" value="1"/>
</dbReference>
<dbReference type="EMBL" id="JACHIT010000001">
    <property type="protein sequence ID" value="MBB5914201.1"/>
    <property type="molecule type" value="Genomic_DNA"/>
</dbReference>
<dbReference type="EC" id="1.4.3.19" evidence="5"/>
<evidence type="ECO:0000256" key="4">
    <source>
        <dbReference type="ARBA" id="ARBA00049872"/>
    </source>
</evidence>
<dbReference type="RefSeq" id="WP_051162755.1">
    <property type="nucleotide sequence ID" value="NZ_JACHIT010000001.1"/>
</dbReference>
<protein>
    <recommendedName>
        <fullName evidence="5">glycine oxidase</fullName>
        <ecNumber evidence="5">1.4.3.19</ecNumber>
    </recommendedName>
</protein>
<reference evidence="8 9" key="1">
    <citation type="submission" date="2020-08" db="EMBL/GenBank/DDBJ databases">
        <title>Sequencing the genomes of 1000 actinobacteria strains.</title>
        <authorList>
            <person name="Klenk H.-P."/>
        </authorList>
    </citation>
    <scope>NUCLEOTIDE SEQUENCE [LARGE SCALE GENOMIC DNA]</scope>
    <source>
        <strain evidence="8 9">DSM 43582</strain>
    </source>
</reference>
<gene>
    <name evidence="8" type="ORF">BJY24_003068</name>
</gene>
<organism evidence="8 9">
    <name type="scientific">Nocardia transvalensis</name>
    <dbReference type="NCBI Taxonomy" id="37333"/>
    <lineage>
        <taxon>Bacteria</taxon>
        <taxon>Bacillati</taxon>
        <taxon>Actinomycetota</taxon>
        <taxon>Actinomycetes</taxon>
        <taxon>Mycobacteriales</taxon>
        <taxon>Nocardiaceae</taxon>
        <taxon>Nocardia</taxon>
    </lineage>
</organism>
<name>A0A7W9PDI6_9NOCA</name>
<dbReference type="InterPro" id="IPR012727">
    <property type="entry name" value="Gly_oxidase_ThiO"/>
</dbReference>
<dbReference type="Gene3D" id="3.50.50.60">
    <property type="entry name" value="FAD/NAD(P)-binding domain"/>
    <property type="match status" value="1"/>
</dbReference>
<evidence type="ECO:0000313" key="8">
    <source>
        <dbReference type="EMBL" id="MBB5914201.1"/>
    </source>
</evidence>
<comment type="catalytic activity">
    <reaction evidence="4">
        <text>glycine + O2 + H2O = glyoxylate + H2O2 + NH4(+)</text>
        <dbReference type="Rhea" id="RHEA:11532"/>
        <dbReference type="ChEBI" id="CHEBI:15377"/>
        <dbReference type="ChEBI" id="CHEBI:15379"/>
        <dbReference type="ChEBI" id="CHEBI:16240"/>
        <dbReference type="ChEBI" id="CHEBI:28938"/>
        <dbReference type="ChEBI" id="CHEBI:36655"/>
        <dbReference type="ChEBI" id="CHEBI:57305"/>
        <dbReference type="EC" id="1.4.3.19"/>
    </reaction>
</comment>
<dbReference type="SUPFAM" id="SSF51905">
    <property type="entry name" value="FAD/NAD(P)-binding domain"/>
    <property type="match status" value="1"/>
</dbReference>
<comment type="caution">
    <text evidence="8">The sequence shown here is derived from an EMBL/GenBank/DDBJ whole genome shotgun (WGS) entry which is preliminary data.</text>
</comment>
<dbReference type="Gene3D" id="3.30.9.10">
    <property type="entry name" value="D-Amino Acid Oxidase, subunit A, domain 2"/>
    <property type="match status" value="1"/>
</dbReference>
<dbReference type="GO" id="GO:0005737">
    <property type="term" value="C:cytoplasm"/>
    <property type="evidence" value="ECO:0007669"/>
    <property type="project" value="TreeGrafter"/>
</dbReference>
<dbReference type="UniPathway" id="UPA00060"/>
<keyword evidence="2" id="KW-0784">Thiamine biosynthesis</keyword>
<feature type="domain" description="FAD dependent oxidoreductase" evidence="7">
    <location>
        <begin position="4"/>
        <end position="324"/>
    </location>
</feature>
<evidence type="ECO:0000256" key="6">
    <source>
        <dbReference type="SAM" id="MobiDB-lite"/>
    </source>
</evidence>
<dbReference type="AlphaFoldDB" id="A0A7W9PDI6"/>
<evidence type="ECO:0000313" key="9">
    <source>
        <dbReference type="Proteomes" id="UP000540412"/>
    </source>
</evidence>
<comment type="pathway">
    <text evidence="1">Cofactor biosynthesis; thiamine diphosphate biosynthesis.</text>
</comment>
<evidence type="ECO:0000256" key="1">
    <source>
        <dbReference type="ARBA" id="ARBA00004948"/>
    </source>
</evidence>
<sequence length="367" mass="37789">MRTLAVVGGGVIGLSVAWRAAESGWSVTIFDPAVGTGASWVAGGMLAPLSEGWPGEDEALEFGAAALSRWPEFGARLGEVSGASVFVAEETLTVASDAADAADLRTIADFVTGHGHSMRLLDRAGVRAAEPALARTVRAGLLAPEPAVDNRLLVEALLRGCEQAGVQMNAAAVTAVDELDHDQIVLATGAAAARQWPSLPVRPVKGEILRLRHRPGAPPPPRRVIRARVHGRPLYLVPRGDGIVVGATQYEAGFDTAVTVAGVRDLIADAEAVLPALGEYELQEASAGSRPGTPDNLPLIGRLTDRLIVAAGHGRNGILGVPLTVDAVSALLAGDVLAEAKAADPQRFSQIAEGTGDGAPTSSGGRR</sequence>
<dbReference type="SUPFAM" id="SSF54373">
    <property type="entry name" value="FAD-linked reductases, C-terminal domain"/>
    <property type="match status" value="1"/>
</dbReference>
<evidence type="ECO:0000256" key="5">
    <source>
        <dbReference type="ARBA" id="ARBA00050018"/>
    </source>
</evidence>
<proteinExistence type="predicted"/>
<evidence type="ECO:0000256" key="2">
    <source>
        <dbReference type="ARBA" id="ARBA00022977"/>
    </source>
</evidence>
<evidence type="ECO:0000256" key="3">
    <source>
        <dbReference type="ARBA" id="ARBA00023002"/>
    </source>
</evidence>
<dbReference type="InterPro" id="IPR036188">
    <property type="entry name" value="FAD/NAD-bd_sf"/>
</dbReference>
<dbReference type="Pfam" id="PF01266">
    <property type="entry name" value="DAO"/>
    <property type="match status" value="1"/>
</dbReference>
<dbReference type="NCBIfam" id="TIGR02352">
    <property type="entry name" value="thiamin_ThiO"/>
    <property type="match status" value="1"/>
</dbReference>
<evidence type="ECO:0000259" key="7">
    <source>
        <dbReference type="Pfam" id="PF01266"/>
    </source>
</evidence>
<dbReference type="InterPro" id="IPR006076">
    <property type="entry name" value="FAD-dep_OxRdtase"/>
</dbReference>
<dbReference type="GO" id="GO:0009228">
    <property type="term" value="P:thiamine biosynthetic process"/>
    <property type="evidence" value="ECO:0007669"/>
    <property type="project" value="UniProtKB-KW"/>
</dbReference>
<dbReference type="PANTHER" id="PTHR13847:SF289">
    <property type="entry name" value="GLYCINE OXIDASE"/>
    <property type="match status" value="1"/>
</dbReference>
<dbReference type="GO" id="GO:0043799">
    <property type="term" value="F:glycine oxidase activity"/>
    <property type="evidence" value="ECO:0007669"/>
    <property type="project" value="UniProtKB-EC"/>
</dbReference>